<dbReference type="Proteomes" id="UP000678393">
    <property type="component" value="Unassembled WGS sequence"/>
</dbReference>
<evidence type="ECO:0000256" key="1">
    <source>
        <dbReference type="SAM" id="MobiDB-lite"/>
    </source>
</evidence>
<comment type="caution">
    <text evidence="2">The sequence shown here is derived from an EMBL/GenBank/DDBJ whole genome shotgun (WGS) entry which is preliminary data.</text>
</comment>
<gene>
    <name evidence="2" type="ORF">CUNI_LOCUS6546</name>
</gene>
<protein>
    <submittedName>
        <fullName evidence="2">Uncharacterized protein</fullName>
    </submittedName>
</protein>
<evidence type="ECO:0000313" key="3">
    <source>
        <dbReference type="Proteomes" id="UP000678393"/>
    </source>
</evidence>
<dbReference type="EMBL" id="CAJHNH020001002">
    <property type="protein sequence ID" value="CAG5120988.1"/>
    <property type="molecule type" value="Genomic_DNA"/>
</dbReference>
<reference evidence="2" key="1">
    <citation type="submission" date="2021-04" db="EMBL/GenBank/DDBJ databases">
        <authorList>
            <consortium name="Molecular Ecology Group"/>
        </authorList>
    </citation>
    <scope>NUCLEOTIDE SEQUENCE</scope>
</reference>
<keyword evidence="3" id="KW-1185">Reference proteome</keyword>
<organism evidence="2 3">
    <name type="scientific">Candidula unifasciata</name>
    <dbReference type="NCBI Taxonomy" id="100452"/>
    <lineage>
        <taxon>Eukaryota</taxon>
        <taxon>Metazoa</taxon>
        <taxon>Spiralia</taxon>
        <taxon>Lophotrochozoa</taxon>
        <taxon>Mollusca</taxon>
        <taxon>Gastropoda</taxon>
        <taxon>Heterobranchia</taxon>
        <taxon>Euthyneura</taxon>
        <taxon>Panpulmonata</taxon>
        <taxon>Eupulmonata</taxon>
        <taxon>Stylommatophora</taxon>
        <taxon>Helicina</taxon>
        <taxon>Helicoidea</taxon>
        <taxon>Geomitridae</taxon>
        <taxon>Candidula</taxon>
    </lineage>
</organism>
<name>A0A8S3YXP5_9EUPU</name>
<dbReference type="Gene3D" id="1.20.1270.10">
    <property type="match status" value="1"/>
</dbReference>
<evidence type="ECO:0000313" key="2">
    <source>
        <dbReference type="EMBL" id="CAG5120988.1"/>
    </source>
</evidence>
<dbReference type="InterPro" id="IPR029048">
    <property type="entry name" value="HSP70_C_sf"/>
</dbReference>
<feature type="compositionally biased region" description="Acidic residues" evidence="1">
    <location>
        <begin position="45"/>
        <end position="56"/>
    </location>
</feature>
<dbReference type="AlphaFoldDB" id="A0A8S3YXP5"/>
<feature type="non-terminal residue" evidence="2">
    <location>
        <position position="1"/>
    </location>
</feature>
<accession>A0A8S3YXP5</accession>
<feature type="region of interest" description="Disordered" evidence="1">
    <location>
        <begin position="31"/>
        <end position="56"/>
    </location>
</feature>
<proteinExistence type="predicted"/>
<sequence>SIKWLESTPDAEVDDLKEKKKELEEVVRPIMTKLYESSGGAPPPTEDESDSEKDEL</sequence>
<dbReference type="SUPFAM" id="SSF100934">
    <property type="entry name" value="Heat shock protein 70kD (HSP70), C-terminal subdomain"/>
    <property type="match status" value="1"/>
</dbReference>